<keyword evidence="4" id="KW-0723">Serine/threonine-protein kinase</keyword>
<reference evidence="6 7" key="1">
    <citation type="journal article" date="2013" name="PLoS Genet.">
        <title>Distinctive expansion of potential virulence genes in the genome of the oomycete fish pathogen Saprolegnia parasitica.</title>
        <authorList>
            <person name="Jiang R.H."/>
            <person name="de Bruijn I."/>
            <person name="Haas B.J."/>
            <person name="Belmonte R."/>
            <person name="Lobach L."/>
            <person name="Christie J."/>
            <person name="van den Ackerveken G."/>
            <person name="Bottin A."/>
            <person name="Bulone V."/>
            <person name="Diaz-Moreno S.M."/>
            <person name="Dumas B."/>
            <person name="Fan L."/>
            <person name="Gaulin E."/>
            <person name="Govers F."/>
            <person name="Grenville-Briggs L.J."/>
            <person name="Horner N.R."/>
            <person name="Levin J.Z."/>
            <person name="Mammella M."/>
            <person name="Meijer H.J."/>
            <person name="Morris P."/>
            <person name="Nusbaum C."/>
            <person name="Oome S."/>
            <person name="Phillips A.J."/>
            <person name="van Rooyen D."/>
            <person name="Rzeszutek E."/>
            <person name="Saraiva M."/>
            <person name="Secombes C.J."/>
            <person name="Seidl M.F."/>
            <person name="Snel B."/>
            <person name="Stassen J.H."/>
            <person name="Sykes S."/>
            <person name="Tripathy S."/>
            <person name="van den Berg H."/>
            <person name="Vega-Arreguin J.C."/>
            <person name="Wawra S."/>
            <person name="Young S.K."/>
            <person name="Zeng Q."/>
            <person name="Dieguez-Uribeondo J."/>
            <person name="Russ C."/>
            <person name="Tyler B.M."/>
            <person name="van West P."/>
        </authorList>
    </citation>
    <scope>NUCLEOTIDE SEQUENCE [LARGE SCALE GENOMIC DNA]</scope>
    <source>
        <strain evidence="6 7">CBS 223.65</strain>
    </source>
</reference>
<dbReference type="AlphaFoldDB" id="A0A067C9S2"/>
<evidence type="ECO:0000259" key="5">
    <source>
        <dbReference type="PROSITE" id="PS50011"/>
    </source>
</evidence>
<keyword evidence="6" id="KW-0808">Transferase</keyword>
<dbReference type="GO" id="GO:0005737">
    <property type="term" value="C:cytoplasm"/>
    <property type="evidence" value="ECO:0007669"/>
    <property type="project" value="TreeGrafter"/>
</dbReference>
<evidence type="ECO:0000313" key="6">
    <source>
        <dbReference type="EMBL" id="KDO27213.1"/>
    </source>
</evidence>
<dbReference type="PROSITE" id="PS00108">
    <property type="entry name" value="PROTEIN_KINASE_ST"/>
    <property type="match status" value="1"/>
</dbReference>
<dbReference type="Gene3D" id="3.30.200.20">
    <property type="entry name" value="Phosphorylase Kinase, domain 1"/>
    <property type="match status" value="1"/>
</dbReference>
<name>A0A067C9S2_SAPPC</name>
<dbReference type="GO" id="GO:0004674">
    <property type="term" value="F:protein serine/threonine kinase activity"/>
    <property type="evidence" value="ECO:0007669"/>
    <property type="project" value="UniProtKB-KW"/>
</dbReference>
<evidence type="ECO:0000256" key="3">
    <source>
        <dbReference type="PROSITE-ProRule" id="PRU10141"/>
    </source>
</evidence>
<dbReference type="PANTHER" id="PTHR24346">
    <property type="entry name" value="MAP/MICROTUBULE AFFINITY-REGULATING KINASE"/>
    <property type="match status" value="1"/>
</dbReference>
<sequence>MEAPAWQSQLTTTETSPTPDVVNEYHIKDLLGRGAFAKVKLCERVVDGAPPRPFALKILSKPALAKMKEYVRDDTSMRAVTALEKVEVEIAIMATLYHRNVVLLFEVINDPRSDKIYLVLEHMAKGPCMVWRAASKLFESPITGGVLHEDLARNHVLDLLHGVSYLHGRGVCHRDIKPDNLLLNDEDRCHLSDFGCAQTYAPGSLITDTAGTFEFWAPECCNGAPYDPFKADLWAIGVTFYIFLFGKLPFQAESPKELFERIVEQPIEVPATEVSPDAIELLQSLLEKDPSQRMTLDMMEYHPWLLALPPEPLTF</sequence>
<dbReference type="FunFam" id="1.10.510.10:FF:000571">
    <property type="entry name" value="Maternal embryonic leucine zipper kinase"/>
    <property type="match status" value="1"/>
</dbReference>
<dbReference type="SUPFAM" id="SSF56112">
    <property type="entry name" value="Protein kinase-like (PK-like)"/>
    <property type="match status" value="1"/>
</dbReference>
<feature type="binding site" evidence="3">
    <location>
        <position position="57"/>
    </location>
    <ligand>
        <name>ATP</name>
        <dbReference type="ChEBI" id="CHEBI:30616"/>
    </ligand>
</feature>
<dbReference type="GO" id="GO:0005524">
    <property type="term" value="F:ATP binding"/>
    <property type="evidence" value="ECO:0007669"/>
    <property type="project" value="UniProtKB-UniRule"/>
</dbReference>
<dbReference type="EMBL" id="KK583218">
    <property type="protein sequence ID" value="KDO27213.1"/>
    <property type="molecule type" value="Genomic_DNA"/>
</dbReference>
<protein>
    <submittedName>
        <fullName evidence="6">CAMKK protein kinase</fullName>
    </submittedName>
</protein>
<dbReference type="PROSITE" id="PS50011">
    <property type="entry name" value="PROTEIN_KINASE_DOM"/>
    <property type="match status" value="1"/>
</dbReference>
<dbReference type="GO" id="GO:0035556">
    <property type="term" value="P:intracellular signal transduction"/>
    <property type="evidence" value="ECO:0007669"/>
    <property type="project" value="TreeGrafter"/>
</dbReference>
<proteinExistence type="inferred from homology"/>
<dbReference type="PROSITE" id="PS00107">
    <property type="entry name" value="PROTEIN_KINASE_ATP"/>
    <property type="match status" value="1"/>
</dbReference>
<dbReference type="InterPro" id="IPR000719">
    <property type="entry name" value="Prot_kinase_dom"/>
</dbReference>
<dbReference type="InterPro" id="IPR017441">
    <property type="entry name" value="Protein_kinase_ATP_BS"/>
</dbReference>
<dbReference type="KEGG" id="spar:SPRG_07462"/>
<accession>A0A067C9S2</accession>
<evidence type="ECO:0000313" key="7">
    <source>
        <dbReference type="Proteomes" id="UP000030745"/>
    </source>
</evidence>
<organism evidence="6 7">
    <name type="scientific">Saprolegnia parasitica (strain CBS 223.65)</name>
    <dbReference type="NCBI Taxonomy" id="695850"/>
    <lineage>
        <taxon>Eukaryota</taxon>
        <taxon>Sar</taxon>
        <taxon>Stramenopiles</taxon>
        <taxon>Oomycota</taxon>
        <taxon>Saprolegniomycetes</taxon>
        <taxon>Saprolegniales</taxon>
        <taxon>Saprolegniaceae</taxon>
        <taxon>Saprolegnia</taxon>
    </lineage>
</organism>
<gene>
    <name evidence="6" type="ORF">SPRG_07462</name>
</gene>
<feature type="domain" description="Protein kinase" evidence="5">
    <location>
        <begin position="25"/>
        <end position="305"/>
    </location>
</feature>
<dbReference type="Gene3D" id="1.10.510.10">
    <property type="entry name" value="Transferase(Phosphotransferase) domain 1"/>
    <property type="match status" value="1"/>
</dbReference>
<keyword evidence="6" id="KW-0418">Kinase</keyword>
<dbReference type="PANTHER" id="PTHR24346:SF77">
    <property type="entry name" value="SERINE THREONINE PROTEIN KINASE"/>
    <property type="match status" value="1"/>
</dbReference>
<dbReference type="Pfam" id="PF00069">
    <property type="entry name" value="Pkinase"/>
    <property type="match status" value="1"/>
</dbReference>
<dbReference type="InterPro" id="IPR008271">
    <property type="entry name" value="Ser/Thr_kinase_AS"/>
</dbReference>
<keyword evidence="2 3" id="KW-0067">ATP-binding</keyword>
<evidence type="ECO:0000256" key="4">
    <source>
        <dbReference type="RuleBase" id="RU000304"/>
    </source>
</evidence>
<dbReference type="OrthoDB" id="68483at2759"/>
<dbReference type="RefSeq" id="XP_012201991.1">
    <property type="nucleotide sequence ID" value="XM_012346601.1"/>
</dbReference>
<evidence type="ECO:0000256" key="1">
    <source>
        <dbReference type="ARBA" id="ARBA00022741"/>
    </source>
</evidence>
<dbReference type="OMA" id="PECCNGA"/>
<dbReference type="InterPro" id="IPR011009">
    <property type="entry name" value="Kinase-like_dom_sf"/>
</dbReference>
<dbReference type="GeneID" id="24129735"/>
<comment type="similarity">
    <text evidence="4">Belongs to the protein kinase superfamily.</text>
</comment>
<dbReference type="VEuPathDB" id="FungiDB:SPRG_07462"/>
<keyword evidence="1 3" id="KW-0547">Nucleotide-binding</keyword>
<keyword evidence="7" id="KW-1185">Reference proteome</keyword>
<dbReference type="SMART" id="SM00220">
    <property type="entry name" value="S_TKc"/>
    <property type="match status" value="1"/>
</dbReference>
<evidence type="ECO:0000256" key="2">
    <source>
        <dbReference type="ARBA" id="ARBA00022840"/>
    </source>
</evidence>
<dbReference type="Proteomes" id="UP000030745">
    <property type="component" value="Unassembled WGS sequence"/>
</dbReference>
<dbReference type="CDD" id="cd14008">
    <property type="entry name" value="STKc_LKB1_CaMKK"/>
    <property type="match status" value="1"/>
</dbReference>
<dbReference type="STRING" id="695850.A0A067C9S2"/>